<dbReference type="SUPFAM" id="SSF56112">
    <property type="entry name" value="Protein kinase-like (PK-like)"/>
    <property type="match status" value="1"/>
</dbReference>
<evidence type="ECO:0000259" key="1">
    <source>
        <dbReference type="Pfam" id="PF01636"/>
    </source>
</evidence>
<evidence type="ECO:0000313" key="3">
    <source>
        <dbReference type="Proteomes" id="UP001172738"/>
    </source>
</evidence>
<keyword evidence="2" id="KW-0808">Transferase</keyword>
<evidence type="ECO:0000313" key="2">
    <source>
        <dbReference type="EMBL" id="MDN4472754.1"/>
    </source>
</evidence>
<sequence length="396" mass="42003">MTADKRAQLTGDGAGAMLREALGAAGRSLEAWSVDAVHDRPGAETSVSYDVVVDGSHRYLVASTVRLRGDAPPGVVTVGRGEHEVHVWEHPADPFLPGLAEACDPSALGAAISAAVGADVDVRGVSVIVLRPLRRAVLRVETCPAGAEPDTPGSISYVKVVEPTHAGDIAERYRLSPHAPRVWELGDGLVLIQAARGMPLTEHLYDPLRRNPHPPVIPAHAVLGVLTALSPRALDLPHRPSWTDRLPQYAAQARERGLPWANEIEPLVADRLRRGDPGPVVPVHGDLHAANLFLDRTPSGLEASGLIDLDTVGPGHLVDDAACLLAHMLTLRTFSPDGYRHVPDVHFSLASGLLEHVDSDQLAGRTAAVLVSLAAGTEDRAHADAWMEQAARATAS</sequence>
<comment type="caution">
    <text evidence="2">The sequence shown here is derived from an EMBL/GenBank/DDBJ whole genome shotgun (WGS) entry which is preliminary data.</text>
</comment>
<dbReference type="RefSeq" id="WP_301127605.1">
    <property type="nucleotide sequence ID" value="NZ_JAUHPV010000003.1"/>
</dbReference>
<dbReference type="InterPro" id="IPR011009">
    <property type="entry name" value="Kinase-like_dom_sf"/>
</dbReference>
<dbReference type="GO" id="GO:0016740">
    <property type="term" value="F:transferase activity"/>
    <property type="evidence" value="ECO:0007669"/>
    <property type="project" value="UniProtKB-KW"/>
</dbReference>
<keyword evidence="3" id="KW-1185">Reference proteome</keyword>
<proteinExistence type="predicted"/>
<dbReference type="Pfam" id="PF01636">
    <property type="entry name" value="APH"/>
    <property type="match status" value="1"/>
</dbReference>
<dbReference type="EC" id="2.7.1.-" evidence="2"/>
<feature type="domain" description="Aminoglycoside phosphotransferase" evidence="1">
    <location>
        <begin position="219"/>
        <end position="327"/>
    </location>
</feature>
<gene>
    <name evidence="2" type="ORF">QQX04_07090</name>
</gene>
<name>A0ABT8G0T2_9MICO</name>
<dbReference type="Gene3D" id="3.90.1200.10">
    <property type="match status" value="1"/>
</dbReference>
<accession>A0ABT8G0T2</accession>
<reference evidence="2" key="1">
    <citation type="submission" date="2023-06" db="EMBL/GenBank/DDBJ databases">
        <title>SYSU T00b26.</title>
        <authorList>
            <person name="Gao L."/>
            <person name="Fang B.-Z."/>
            <person name="Li W.-J."/>
        </authorList>
    </citation>
    <scope>NUCLEOTIDE SEQUENCE</scope>
    <source>
        <strain evidence="2">SYSU T00b26</strain>
    </source>
</reference>
<dbReference type="InterPro" id="IPR002575">
    <property type="entry name" value="Aminoglycoside_PTrfase"/>
</dbReference>
<dbReference type="Proteomes" id="UP001172738">
    <property type="component" value="Unassembled WGS sequence"/>
</dbReference>
<organism evidence="2 3">
    <name type="scientific">Demequina zhanjiangensis</name>
    <dbReference type="NCBI Taxonomy" id="3051659"/>
    <lineage>
        <taxon>Bacteria</taxon>
        <taxon>Bacillati</taxon>
        <taxon>Actinomycetota</taxon>
        <taxon>Actinomycetes</taxon>
        <taxon>Micrococcales</taxon>
        <taxon>Demequinaceae</taxon>
        <taxon>Demequina</taxon>
    </lineage>
</organism>
<dbReference type="EMBL" id="JAUHPV010000003">
    <property type="protein sequence ID" value="MDN4472754.1"/>
    <property type="molecule type" value="Genomic_DNA"/>
</dbReference>
<protein>
    <submittedName>
        <fullName evidence="2">Aminoglycoside phosphotransferase family protein</fullName>
        <ecNumber evidence="2">2.7.1.-</ecNumber>
    </submittedName>
</protein>